<dbReference type="EMBL" id="CAFBLP010000017">
    <property type="protein sequence ID" value="CAB4872834.1"/>
    <property type="molecule type" value="Genomic_DNA"/>
</dbReference>
<proteinExistence type="predicted"/>
<dbReference type="InterPro" id="IPR004360">
    <property type="entry name" value="Glyas_Fos-R_dOase_dom"/>
</dbReference>
<accession>A0A6J7DWA4</accession>
<sequence>MSVGISLASFISADFVGLFEFYSKTFDLPEVVELHSDIFRGADASGVTIGFSAPVVYEMLHIQEWANPTGTSQYLTFECDSDDAVTAATGRAIANGARLLHDLYETYYGAYQSVMADPDGNVFRINHFRPAAT</sequence>
<organism evidence="2">
    <name type="scientific">freshwater metagenome</name>
    <dbReference type="NCBI Taxonomy" id="449393"/>
    <lineage>
        <taxon>unclassified sequences</taxon>
        <taxon>metagenomes</taxon>
        <taxon>ecological metagenomes</taxon>
    </lineage>
</organism>
<evidence type="ECO:0000313" key="2">
    <source>
        <dbReference type="EMBL" id="CAB4872834.1"/>
    </source>
</evidence>
<dbReference type="AlphaFoldDB" id="A0A6J7DWA4"/>
<dbReference type="Pfam" id="PF00903">
    <property type="entry name" value="Glyoxalase"/>
    <property type="match status" value="1"/>
</dbReference>
<feature type="domain" description="Glyoxalase/fosfomycin resistance/dioxygenase" evidence="1">
    <location>
        <begin position="19"/>
        <end position="124"/>
    </location>
</feature>
<gene>
    <name evidence="2" type="ORF">UFOPK3376_00936</name>
</gene>
<dbReference type="InterPro" id="IPR029068">
    <property type="entry name" value="Glyas_Bleomycin-R_OHBP_Dase"/>
</dbReference>
<reference evidence="2" key="1">
    <citation type="submission" date="2020-05" db="EMBL/GenBank/DDBJ databases">
        <authorList>
            <person name="Chiriac C."/>
            <person name="Salcher M."/>
            <person name="Ghai R."/>
            <person name="Kavagutti S V."/>
        </authorList>
    </citation>
    <scope>NUCLEOTIDE SEQUENCE</scope>
</reference>
<evidence type="ECO:0000259" key="1">
    <source>
        <dbReference type="Pfam" id="PF00903"/>
    </source>
</evidence>
<name>A0A6J7DWA4_9ZZZZ</name>
<protein>
    <submittedName>
        <fullName evidence="2">Unannotated protein</fullName>
    </submittedName>
</protein>
<dbReference type="SUPFAM" id="SSF54593">
    <property type="entry name" value="Glyoxalase/Bleomycin resistance protein/Dihydroxybiphenyl dioxygenase"/>
    <property type="match status" value="1"/>
</dbReference>
<dbReference type="Gene3D" id="3.10.180.10">
    <property type="entry name" value="2,3-Dihydroxybiphenyl 1,2-Dioxygenase, domain 1"/>
    <property type="match status" value="1"/>
</dbReference>